<dbReference type="InterPro" id="IPR011990">
    <property type="entry name" value="TPR-like_helical_dom_sf"/>
</dbReference>
<reference evidence="2" key="1">
    <citation type="submission" date="2023-12" db="EMBL/GenBank/DDBJ databases">
        <title>Mannheima indologenes sp. nov. proposed for Clade V organisms of Mannheimia.</title>
        <authorList>
            <person name="Christensen H."/>
        </authorList>
    </citation>
    <scope>NUCLEOTIDE SEQUENCE</scope>
    <source>
        <strain evidence="2">M14.4</strain>
    </source>
</reference>
<dbReference type="SUPFAM" id="SSF81901">
    <property type="entry name" value="HCP-like"/>
    <property type="match status" value="1"/>
</dbReference>
<dbReference type="SMART" id="SM00671">
    <property type="entry name" value="SEL1"/>
    <property type="match status" value="4"/>
</dbReference>
<feature type="signal peptide" evidence="1">
    <location>
        <begin position="1"/>
        <end position="21"/>
    </location>
</feature>
<feature type="chain" id="PRO_5047338640" evidence="1">
    <location>
        <begin position="22"/>
        <end position="278"/>
    </location>
</feature>
<comment type="caution">
    <text evidence="2">The sequence shown here is derived from an EMBL/GenBank/DDBJ whole genome shotgun (WGS) entry which is preliminary data.</text>
</comment>
<gene>
    <name evidence="2" type="ORF">V6W77_08315</name>
</gene>
<protein>
    <submittedName>
        <fullName evidence="2">Tetratricopeptide repeat protein</fullName>
    </submittedName>
</protein>
<evidence type="ECO:0000313" key="2">
    <source>
        <dbReference type="EMBL" id="MEG9476274.1"/>
    </source>
</evidence>
<name>A0ABU7ZG64_9PAST</name>
<dbReference type="Proteomes" id="UP001432017">
    <property type="component" value="Unassembled WGS sequence"/>
</dbReference>
<dbReference type="EMBL" id="JBAJJM010000011">
    <property type="protein sequence ID" value="MEG9476274.1"/>
    <property type="molecule type" value="Genomic_DNA"/>
</dbReference>
<dbReference type="PANTHER" id="PTHR43628">
    <property type="entry name" value="ACTIVATOR OF C KINASE PROTEIN 1-RELATED"/>
    <property type="match status" value="1"/>
</dbReference>
<sequence>MKNIKQIFIFICFLCSSYIKANEMSSDKITQAYRAFDKGDIPHAIQLLEEQAKEGNSDNALYAMYYLGHLYWTGQYVAEDSAKGMTWFEKAANSGSLEALEYLAQTYQKGAGVNKDIDKAIYYYEKLVEVDVEYHRSAKTNIDLSYLYLKQEKGELAIRALKRIDSVKGISYWNEALVNLAKIYEQGLAGVSKNEKEAFHYYKLNYDWSLYLNNGYKSFPQYSFKLAEMYEKGIGTSKDIAQARKFYQLTIENIINDDNNLEWDDMLKQSHKALERLK</sequence>
<evidence type="ECO:0000313" key="3">
    <source>
        <dbReference type="Proteomes" id="UP001432017"/>
    </source>
</evidence>
<keyword evidence="1" id="KW-0732">Signal</keyword>
<dbReference type="InterPro" id="IPR006597">
    <property type="entry name" value="Sel1-like"/>
</dbReference>
<dbReference type="Pfam" id="PF08238">
    <property type="entry name" value="Sel1"/>
    <property type="match status" value="4"/>
</dbReference>
<dbReference type="RefSeq" id="WP_334254368.1">
    <property type="nucleotide sequence ID" value="NZ_JBAJJM010000011.1"/>
</dbReference>
<dbReference type="PANTHER" id="PTHR43628:SF1">
    <property type="entry name" value="CHITIN SYNTHASE REGULATORY FACTOR 2-RELATED"/>
    <property type="match status" value="1"/>
</dbReference>
<accession>A0ABU7ZG64</accession>
<evidence type="ECO:0000256" key="1">
    <source>
        <dbReference type="SAM" id="SignalP"/>
    </source>
</evidence>
<dbReference type="InterPro" id="IPR052945">
    <property type="entry name" value="Mitotic_Regulator"/>
</dbReference>
<dbReference type="Gene3D" id="1.25.40.10">
    <property type="entry name" value="Tetratricopeptide repeat domain"/>
    <property type="match status" value="1"/>
</dbReference>
<organism evidence="2 3">
    <name type="scientific">Mannheimia indoligenes</name>
    <dbReference type="NCBI Taxonomy" id="3103145"/>
    <lineage>
        <taxon>Bacteria</taxon>
        <taxon>Pseudomonadati</taxon>
        <taxon>Pseudomonadota</taxon>
        <taxon>Gammaproteobacteria</taxon>
        <taxon>Pasteurellales</taxon>
        <taxon>Pasteurellaceae</taxon>
        <taxon>Mannheimia</taxon>
    </lineage>
</organism>
<keyword evidence="3" id="KW-1185">Reference proteome</keyword>
<proteinExistence type="predicted"/>